<gene>
    <name evidence="3" type="ORF">PEPS_08690</name>
</gene>
<dbReference type="Pfam" id="PF00072">
    <property type="entry name" value="Response_reg"/>
    <property type="match status" value="1"/>
</dbReference>
<keyword evidence="4" id="KW-1185">Reference proteome</keyword>
<dbReference type="InterPro" id="IPR011006">
    <property type="entry name" value="CheY-like_superfamily"/>
</dbReference>
<organism evidence="3 4">
    <name type="scientific">Persicobacter psychrovividus</name>
    <dbReference type="NCBI Taxonomy" id="387638"/>
    <lineage>
        <taxon>Bacteria</taxon>
        <taxon>Pseudomonadati</taxon>
        <taxon>Bacteroidota</taxon>
        <taxon>Cytophagia</taxon>
        <taxon>Cytophagales</taxon>
        <taxon>Persicobacteraceae</taxon>
        <taxon>Persicobacter</taxon>
    </lineage>
</organism>
<evidence type="ECO:0000313" key="3">
    <source>
        <dbReference type="EMBL" id="BDC98588.1"/>
    </source>
</evidence>
<dbReference type="EMBL" id="AP025292">
    <property type="protein sequence ID" value="BDC98588.1"/>
    <property type="molecule type" value="Genomic_DNA"/>
</dbReference>
<feature type="domain" description="HTH LytTR-type" evidence="2">
    <location>
        <begin position="143"/>
        <end position="234"/>
    </location>
</feature>
<evidence type="ECO:0000259" key="1">
    <source>
        <dbReference type="SMART" id="SM00448"/>
    </source>
</evidence>
<dbReference type="InterPro" id="IPR046947">
    <property type="entry name" value="LytR-like"/>
</dbReference>
<reference evidence="3 4" key="1">
    <citation type="submission" date="2021-12" db="EMBL/GenBank/DDBJ databases">
        <title>Genome sequencing of bacteria with rrn-lacking chromosome and rrn-plasmid.</title>
        <authorList>
            <person name="Anda M."/>
            <person name="Iwasaki W."/>
        </authorList>
    </citation>
    <scope>NUCLEOTIDE SEQUENCE [LARGE SCALE GENOMIC DNA]</scope>
    <source>
        <strain evidence="3 4">NBRC 101262</strain>
    </source>
</reference>
<name>A0ABN6LB29_9BACT</name>
<dbReference type="Gene3D" id="3.40.50.2300">
    <property type="match status" value="1"/>
</dbReference>
<dbReference type="InterPro" id="IPR001789">
    <property type="entry name" value="Sig_transdc_resp-reg_receiver"/>
</dbReference>
<dbReference type="InterPro" id="IPR007492">
    <property type="entry name" value="LytTR_DNA-bd_dom"/>
</dbReference>
<keyword evidence="3" id="KW-0238">DNA-binding</keyword>
<feature type="domain" description="Response regulatory" evidence="1">
    <location>
        <begin position="4"/>
        <end position="112"/>
    </location>
</feature>
<dbReference type="Proteomes" id="UP001354989">
    <property type="component" value="Chromosome"/>
</dbReference>
<sequence>MQKLKCLIVDDELLARMLLKDYVSKVPNLELIDTCESPLEAIELLKSTDIDLLFLDIQMPDLTGFELLNALAKPPMVIFTTAYAEHAVKGFEVQAIDYLLKPFSLDRFMKAVAKAEELMSLKEVAPTTTPAATEDFLMIKEDYKYHRINVSDIAYVEGMREYVRYHTPTMKVMALQSLTKLMDKLPQGKFMRVHKSFIVNMDFVEGLDGNQLKILEQYVPIGKTYKEAVLHRLGL</sequence>
<protein>
    <submittedName>
        <fullName evidence="3">DNA-binding response regulator</fullName>
    </submittedName>
</protein>
<dbReference type="PANTHER" id="PTHR37299:SF1">
    <property type="entry name" value="STAGE 0 SPORULATION PROTEIN A HOMOLOG"/>
    <property type="match status" value="1"/>
</dbReference>
<dbReference type="SMART" id="SM00850">
    <property type="entry name" value="LytTR"/>
    <property type="match status" value="1"/>
</dbReference>
<dbReference type="PANTHER" id="PTHR37299">
    <property type="entry name" value="TRANSCRIPTIONAL REGULATOR-RELATED"/>
    <property type="match status" value="1"/>
</dbReference>
<evidence type="ECO:0000313" key="4">
    <source>
        <dbReference type="Proteomes" id="UP001354989"/>
    </source>
</evidence>
<dbReference type="SUPFAM" id="SSF52172">
    <property type="entry name" value="CheY-like"/>
    <property type="match status" value="1"/>
</dbReference>
<dbReference type="Gene3D" id="2.40.50.1020">
    <property type="entry name" value="LytTr DNA-binding domain"/>
    <property type="match status" value="1"/>
</dbReference>
<accession>A0ABN6LB29</accession>
<dbReference type="RefSeq" id="WP_338397748.1">
    <property type="nucleotide sequence ID" value="NZ_AP025292.1"/>
</dbReference>
<dbReference type="Pfam" id="PF04397">
    <property type="entry name" value="LytTR"/>
    <property type="match status" value="1"/>
</dbReference>
<proteinExistence type="predicted"/>
<dbReference type="SMART" id="SM00448">
    <property type="entry name" value="REC"/>
    <property type="match status" value="1"/>
</dbReference>
<dbReference type="GO" id="GO:0003677">
    <property type="term" value="F:DNA binding"/>
    <property type="evidence" value="ECO:0007669"/>
    <property type="project" value="UniProtKB-KW"/>
</dbReference>
<evidence type="ECO:0000259" key="2">
    <source>
        <dbReference type="SMART" id="SM00850"/>
    </source>
</evidence>